<dbReference type="InterPro" id="IPR001878">
    <property type="entry name" value="Znf_CCHC"/>
</dbReference>
<keyword evidence="1" id="KW-0479">Metal-binding</keyword>
<dbReference type="PROSITE" id="PS50158">
    <property type="entry name" value="ZF_CCHC"/>
    <property type="match status" value="1"/>
</dbReference>
<dbReference type="SMART" id="SM00343">
    <property type="entry name" value="ZnF_C2HC"/>
    <property type="match status" value="1"/>
</dbReference>
<accession>A0ABD3HXD9</accession>
<organism evidence="4 5">
    <name type="scientific">Riccia sorocarpa</name>
    <dbReference type="NCBI Taxonomy" id="122646"/>
    <lineage>
        <taxon>Eukaryota</taxon>
        <taxon>Viridiplantae</taxon>
        <taxon>Streptophyta</taxon>
        <taxon>Embryophyta</taxon>
        <taxon>Marchantiophyta</taxon>
        <taxon>Marchantiopsida</taxon>
        <taxon>Marchantiidae</taxon>
        <taxon>Marchantiales</taxon>
        <taxon>Ricciaceae</taxon>
        <taxon>Riccia</taxon>
    </lineage>
</organism>
<dbReference type="PANTHER" id="PTHR31286">
    <property type="entry name" value="GLYCINE-RICH CELL WALL STRUCTURAL PROTEIN 1.8-LIKE"/>
    <property type="match status" value="1"/>
</dbReference>
<comment type="caution">
    <text evidence="4">The sequence shown here is derived from an EMBL/GenBank/DDBJ whole genome shotgun (WGS) entry which is preliminary data.</text>
</comment>
<dbReference type="EMBL" id="JBJQOH010000002">
    <property type="protein sequence ID" value="KAL3696150.1"/>
    <property type="molecule type" value="Genomic_DNA"/>
</dbReference>
<dbReference type="GO" id="GO:0008270">
    <property type="term" value="F:zinc ion binding"/>
    <property type="evidence" value="ECO:0007669"/>
    <property type="project" value="UniProtKB-KW"/>
</dbReference>
<dbReference type="PANTHER" id="PTHR31286:SF180">
    <property type="entry name" value="OS10G0362600 PROTEIN"/>
    <property type="match status" value="1"/>
</dbReference>
<keyword evidence="1" id="KW-0863">Zinc-finger</keyword>
<evidence type="ECO:0000259" key="3">
    <source>
        <dbReference type="PROSITE" id="PS50158"/>
    </source>
</evidence>
<dbReference type="InterPro" id="IPR040256">
    <property type="entry name" value="At4g02000-like"/>
</dbReference>
<dbReference type="Gene3D" id="4.10.60.10">
    <property type="entry name" value="Zinc finger, CCHC-type"/>
    <property type="match status" value="1"/>
</dbReference>
<keyword evidence="1" id="KW-0862">Zinc</keyword>
<evidence type="ECO:0000256" key="1">
    <source>
        <dbReference type="PROSITE-ProRule" id="PRU00047"/>
    </source>
</evidence>
<reference evidence="4 5" key="1">
    <citation type="submission" date="2024-09" db="EMBL/GenBank/DDBJ databases">
        <title>Chromosome-scale assembly of Riccia sorocarpa.</title>
        <authorList>
            <person name="Paukszto L."/>
        </authorList>
    </citation>
    <scope>NUCLEOTIDE SEQUENCE [LARGE SCALE GENOMIC DNA]</scope>
    <source>
        <strain evidence="4">LP-2024</strain>
        <tissue evidence="4">Aerial parts of the thallus</tissue>
    </source>
</reference>
<sequence>MDPRTTETIPSSDSGDPPDQEEKEEGGSALAAPGGENDAEMDDQQWQTEVMQEVTETFRKLPDRTGEPTIDEVIVRHSFDFDAQVRIQADKRRWEDCGVVFCTLDMSPSRDTFTQWIYQEVENRAAVQVQHVKILAARHYLILLNSMEARDLVLTSGPYYMRRRMIYTTPWEPGFDTSKVLAKKMACWLDLMEVDPMLEMEGQNMLSALGEVLQTAGITKQGAGKFAHIRGCVLLDMSKPLPTVLVAEMNGEEKRFCIKYDTLHDACFVCQERGHFAKNCPKNKDARPPPIRRPRPDADQVDDGFQYGTRRLLEEEEAGVSRRRKATSKKGVQSEDSESENEAGGSKFWQSGNEAVAGGSKVAQ</sequence>
<evidence type="ECO:0000313" key="5">
    <source>
        <dbReference type="Proteomes" id="UP001633002"/>
    </source>
</evidence>
<feature type="region of interest" description="Disordered" evidence="2">
    <location>
        <begin position="1"/>
        <end position="44"/>
    </location>
</feature>
<feature type="compositionally biased region" description="Polar residues" evidence="2">
    <location>
        <begin position="1"/>
        <end position="14"/>
    </location>
</feature>
<name>A0ABD3HXD9_9MARC</name>
<feature type="domain" description="CCHC-type" evidence="3">
    <location>
        <begin position="267"/>
        <end position="282"/>
    </location>
</feature>
<dbReference type="SUPFAM" id="SSF57756">
    <property type="entry name" value="Retrovirus zinc finger-like domains"/>
    <property type="match status" value="1"/>
</dbReference>
<dbReference type="Proteomes" id="UP001633002">
    <property type="component" value="Unassembled WGS sequence"/>
</dbReference>
<dbReference type="InterPro" id="IPR025558">
    <property type="entry name" value="DUF4283"/>
</dbReference>
<dbReference type="AlphaFoldDB" id="A0ABD3HXD9"/>
<dbReference type="Pfam" id="PF14111">
    <property type="entry name" value="DUF4283"/>
    <property type="match status" value="1"/>
</dbReference>
<proteinExistence type="predicted"/>
<evidence type="ECO:0000313" key="4">
    <source>
        <dbReference type="EMBL" id="KAL3696150.1"/>
    </source>
</evidence>
<evidence type="ECO:0000256" key="2">
    <source>
        <dbReference type="SAM" id="MobiDB-lite"/>
    </source>
</evidence>
<gene>
    <name evidence="4" type="ORF">R1sor_010226</name>
</gene>
<keyword evidence="5" id="KW-1185">Reference proteome</keyword>
<feature type="region of interest" description="Disordered" evidence="2">
    <location>
        <begin position="279"/>
        <end position="364"/>
    </location>
</feature>
<protein>
    <recommendedName>
        <fullName evidence="3">CCHC-type domain-containing protein</fullName>
    </recommendedName>
</protein>
<dbReference type="Pfam" id="PF00098">
    <property type="entry name" value="zf-CCHC"/>
    <property type="match status" value="1"/>
</dbReference>
<dbReference type="InterPro" id="IPR036875">
    <property type="entry name" value="Znf_CCHC_sf"/>
</dbReference>